<feature type="transmembrane region" description="Helical" evidence="1">
    <location>
        <begin position="62"/>
        <end position="82"/>
    </location>
</feature>
<dbReference type="OrthoDB" id="268569at2"/>
<keyword evidence="1" id="KW-1133">Transmembrane helix</keyword>
<feature type="transmembrane region" description="Helical" evidence="1">
    <location>
        <begin position="34"/>
        <end position="55"/>
    </location>
</feature>
<keyword evidence="1" id="KW-0472">Membrane</keyword>
<dbReference type="Proteomes" id="UP000240009">
    <property type="component" value="Unassembled WGS sequence"/>
</dbReference>
<evidence type="ECO:0000256" key="1">
    <source>
        <dbReference type="SAM" id="Phobius"/>
    </source>
</evidence>
<keyword evidence="2" id="KW-0732">Signal</keyword>
<name>A0A2S8FG74_9BACT</name>
<comment type="caution">
    <text evidence="3">The sequence shown here is derived from an EMBL/GenBank/DDBJ whole genome shotgun (WGS) entry which is preliminary data.</text>
</comment>
<protein>
    <submittedName>
        <fullName evidence="3">Uncharacterized protein</fullName>
    </submittedName>
</protein>
<dbReference type="AlphaFoldDB" id="A0A2S8FG74"/>
<evidence type="ECO:0000256" key="2">
    <source>
        <dbReference type="SAM" id="SignalP"/>
    </source>
</evidence>
<proteinExistence type="predicted"/>
<feature type="chain" id="PRO_5015698347" evidence="2">
    <location>
        <begin position="25"/>
        <end position="247"/>
    </location>
</feature>
<gene>
    <name evidence="3" type="ORF">C5Y96_12030</name>
</gene>
<accession>A0A2S8FG74</accession>
<evidence type="ECO:0000313" key="4">
    <source>
        <dbReference type="Proteomes" id="UP000240009"/>
    </source>
</evidence>
<sequence length="247" mass="26433">MITPGRFLLSLLAVASICVDVALAANFEGAQPSEALFGCMLGLMLGQIGLVAAGWIRRPDAWPVWSIAILGSIGLGSALLATLEKIPLMHWAIVLSVFAVLCVALPMIYRIGRREAKSQFSLAAIFALTTAATLVCVAALQSDFPWHELPVALPGLMVWSCPTMVVALTLSETKEDRQRQLVIGLGAILAISLTAAWMLPALWNRMPLVIAWESFYLLIAGIVAVQAIANEEAVLGKQTESPTISQL</sequence>
<reference evidence="3 4" key="1">
    <citation type="submission" date="2018-02" db="EMBL/GenBank/DDBJ databases">
        <title>Comparative genomes isolates from brazilian mangrove.</title>
        <authorList>
            <person name="Araujo J.E."/>
            <person name="Taketani R.G."/>
            <person name="Silva M.C.P."/>
            <person name="Loureco M.V."/>
            <person name="Andreote F.D."/>
        </authorList>
    </citation>
    <scope>NUCLEOTIDE SEQUENCE [LARGE SCALE GENOMIC DNA]</scope>
    <source>
        <strain evidence="3 4">HEX-2 MGV</strain>
    </source>
</reference>
<feature type="transmembrane region" description="Helical" evidence="1">
    <location>
        <begin position="152"/>
        <end position="170"/>
    </location>
</feature>
<feature type="transmembrane region" description="Helical" evidence="1">
    <location>
        <begin position="88"/>
        <end position="108"/>
    </location>
</feature>
<evidence type="ECO:0000313" key="3">
    <source>
        <dbReference type="EMBL" id="PQO31080.1"/>
    </source>
</evidence>
<dbReference type="EMBL" id="PUIA01000037">
    <property type="protein sequence ID" value="PQO31080.1"/>
    <property type="molecule type" value="Genomic_DNA"/>
</dbReference>
<feature type="transmembrane region" description="Helical" evidence="1">
    <location>
        <begin position="209"/>
        <end position="229"/>
    </location>
</feature>
<organism evidence="3 4">
    <name type="scientific">Blastopirellula marina</name>
    <dbReference type="NCBI Taxonomy" id="124"/>
    <lineage>
        <taxon>Bacteria</taxon>
        <taxon>Pseudomonadati</taxon>
        <taxon>Planctomycetota</taxon>
        <taxon>Planctomycetia</taxon>
        <taxon>Pirellulales</taxon>
        <taxon>Pirellulaceae</taxon>
        <taxon>Blastopirellula</taxon>
    </lineage>
</organism>
<feature type="signal peptide" evidence="2">
    <location>
        <begin position="1"/>
        <end position="24"/>
    </location>
</feature>
<dbReference type="RefSeq" id="WP_105353511.1">
    <property type="nucleotide sequence ID" value="NZ_PUIA01000037.1"/>
</dbReference>
<keyword evidence="1" id="KW-0812">Transmembrane</keyword>
<feature type="transmembrane region" description="Helical" evidence="1">
    <location>
        <begin position="120"/>
        <end position="140"/>
    </location>
</feature>
<feature type="transmembrane region" description="Helical" evidence="1">
    <location>
        <begin position="182"/>
        <end position="203"/>
    </location>
</feature>